<reference evidence="1" key="1">
    <citation type="submission" date="2021-06" db="EMBL/GenBank/DDBJ databases">
        <authorList>
            <person name="Kallberg Y."/>
            <person name="Tangrot J."/>
            <person name="Rosling A."/>
        </authorList>
    </citation>
    <scope>NUCLEOTIDE SEQUENCE</scope>
    <source>
        <strain evidence="1">IL203A</strain>
    </source>
</reference>
<organism evidence="1 2">
    <name type="scientific">Dentiscutata heterogama</name>
    <dbReference type="NCBI Taxonomy" id="1316150"/>
    <lineage>
        <taxon>Eukaryota</taxon>
        <taxon>Fungi</taxon>
        <taxon>Fungi incertae sedis</taxon>
        <taxon>Mucoromycota</taxon>
        <taxon>Glomeromycotina</taxon>
        <taxon>Glomeromycetes</taxon>
        <taxon>Diversisporales</taxon>
        <taxon>Gigasporaceae</taxon>
        <taxon>Dentiscutata</taxon>
    </lineage>
</organism>
<feature type="non-terminal residue" evidence="1">
    <location>
        <position position="91"/>
    </location>
</feature>
<protein>
    <submittedName>
        <fullName evidence="1">15892_t:CDS:1</fullName>
    </submittedName>
</protein>
<gene>
    <name evidence="1" type="ORF">DHETER_LOCUS11541</name>
</gene>
<proteinExistence type="predicted"/>
<dbReference type="EMBL" id="CAJVPU010025557">
    <property type="protein sequence ID" value="CAG8696625.1"/>
    <property type="molecule type" value="Genomic_DNA"/>
</dbReference>
<keyword evidence="2" id="KW-1185">Reference proteome</keyword>
<sequence length="91" mass="10535">SPPVIKTVNSGFLQHEREPIYHGKKDTVSSSLRSQRKRKRPLFQSQVALTKDPKKLSKKNNKRGKLQVSKKNNERGKLQVSKKNNEKEKLQ</sequence>
<evidence type="ECO:0000313" key="2">
    <source>
        <dbReference type="Proteomes" id="UP000789702"/>
    </source>
</evidence>
<evidence type="ECO:0000313" key="1">
    <source>
        <dbReference type="EMBL" id="CAG8696625.1"/>
    </source>
</evidence>
<name>A0ACA9PBC8_9GLOM</name>
<accession>A0ACA9PBC8</accession>
<dbReference type="Proteomes" id="UP000789702">
    <property type="component" value="Unassembled WGS sequence"/>
</dbReference>
<feature type="non-terminal residue" evidence="1">
    <location>
        <position position="1"/>
    </location>
</feature>
<comment type="caution">
    <text evidence="1">The sequence shown here is derived from an EMBL/GenBank/DDBJ whole genome shotgun (WGS) entry which is preliminary data.</text>
</comment>